<feature type="binding site" evidence="16">
    <location>
        <begin position="263"/>
        <end position="269"/>
    </location>
    <ligand>
        <name>NADP(+)</name>
        <dbReference type="ChEBI" id="CHEBI:58349"/>
    </ligand>
</feature>
<keyword evidence="20" id="KW-1185">Reference proteome</keyword>
<evidence type="ECO:0000256" key="7">
    <source>
        <dbReference type="ARBA" id="ARBA00022723"/>
    </source>
</evidence>
<evidence type="ECO:0000256" key="13">
    <source>
        <dbReference type="ARBA" id="ARBA00049886"/>
    </source>
</evidence>
<dbReference type="Pfam" id="PF00383">
    <property type="entry name" value="dCMP_cyt_deam_1"/>
    <property type="match status" value="1"/>
</dbReference>
<dbReference type="PROSITE" id="PS00903">
    <property type="entry name" value="CYT_DCMP_DEAMINASES_1"/>
    <property type="match status" value="1"/>
</dbReference>
<evidence type="ECO:0000256" key="6">
    <source>
        <dbReference type="ARBA" id="ARBA00022619"/>
    </source>
</evidence>
<comment type="catalytic activity">
    <reaction evidence="13 14">
        <text>2,5-diamino-6-hydroxy-4-(5-phosphoribosylamino)-pyrimidine + H2O + H(+) = 5-amino-6-(5-phospho-D-ribosylamino)uracil + NH4(+)</text>
        <dbReference type="Rhea" id="RHEA:21868"/>
        <dbReference type="ChEBI" id="CHEBI:15377"/>
        <dbReference type="ChEBI" id="CHEBI:15378"/>
        <dbReference type="ChEBI" id="CHEBI:28938"/>
        <dbReference type="ChEBI" id="CHEBI:58453"/>
        <dbReference type="ChEBI" id="CHEBI:58614"/>
        <dbReference type="EC" id="3.5.4.26"/>
    </reaction>
</comment>
<comment type="cofactor">
    <cofactor evidence="14 17">
        <name>Zn(2+)</name>
        <dbReference type="ChEBI" id="CHEBI:29105"/>
    </cofactor>
    <text evidence="14 17">Binds 1 zinc ion.</text>
</comment>
<dbReference type="PANTHER" id="PTHR38011">
    <property type="entry name" value="DIHYDROFOLATE REDUCTASE FAMILY PROTEIN (AFU_ORTHOLOGUE AFUA_8G06820)"/>
    <property type="match status" value="1"/>
</dbReference>
<comment type="function">
    <text evidence="1 14">Converts 2,5-diamino-6-(ribosylamino)-4(3h)-pyrimidinone 5'-phosphate into 5-amino-6-(ribosylamino)-2,4(1h,3h)-pyrimidinedione 5'-phosphate.</text>
</comment>
<evidence type="ECO:0000256" key="2">
    <source>
        <dbReference type="ARBA" id="ARBA00004882"/>
    </source>
</evidence>
<feature type="binding site" evidence="17">
    <location>
        <position position="70"/>
    </location>
    <ligand>
        <name>Zn(2+)</name>
        <dbReference type="ChEBI" id="CHEBI:29105"/>
        <note>catalytic</note>
    </ligand>
</feature>
<feature type="binding site" evidence="16">
    <location>
        <position position="190"/>
    </location>
    <ligand>
        <name>NADP(+)</name>
        <dbReference type="ChEBI" id="CHEBI:58349"/>
    </ligand>
</feature>
<dbReference type="InterPro" id="IPR016193">
    <property type="entry name" value="Cytidine_deaminase-like"/>
</dbReference>
<proteinExistence type="inferred from homology"/>
<keyword evidence="8 14" id="KW-0862">Zinc</keyword>
<accession>A0A975FPY9</accession>
<dbReference type="GO" id="GO:0009231">
    <property type="term" value="P:riboflavin biosynthetic process"/>
    <property type="evidence" value="ECO:0007669"/>
    <property type="project" value="UniProtKB-KW"/>
</dbReference>
<evidence type="ECO:0000256" key="8">
    <source>
        <dbReference type="ARBA" id="ARBA00022833"/>
    </source>
</evidence>
<feature type="binding site" evidence="16">
    <location>
        <position position="162"/>
    </location>
    <ligand>
        <name>substrate</name>
    </ligand>
</feature>
<feature type="binding site" evidence="16">
    <location>
        <position position="194"/>
    </location>
    <ligand>
        <name>NADP(+)</name>
        <dbReference type="ChEBI" id="CHEBI:58349"/>
    </ligand>
</feature>
<dbReference type="InterPro" id="IPR002734">
    <property type="entry name" value="RibDG_C"/>
</dbReference>
<dbReference type="KEGG" id="aarc:G127AT_03670"/>
<evidence type="ECO:0000259" key="18">
    <source>
        <dbReference type="PROSITE" id="PS51747"/>
    </source>
</evidence>
<evidence type="ECO:0000256" key="1">
    <source>
        <dbReference type="ARBA" id="ARBA00002151"/>
    </source>
</evidence>
<dbReference type="PANTHER" id="PTHR38011:SF7">
    <property type="entry name" value="2,5-DIAMINO-6-RIBOSYLAMINO-4(3H)-PYRIMIDINONE 5'-PHOSPHATE REDUCTASE"/>
    <property type="match status" value="1"/>
</dbReference>
<dbReference type="NCBIfam" id="TIGR00326">
    <property type="entry name" value="eubact_ribD"/>
    <property type="match status" value="1"/>
</dbReference>
<reference evidence="19" key="1">
    <citation type="submission" date="2021-03" db="EMBL/GenBank/DDBJ databases">
        <title>Agromyces archimandritus sp. nov., isolated from the cockroach Archimandrita tessellata.</title>
        <authorList>
            <person name="Guzman J."/>
            <person name="Ortuzar M."/>
            <person name="Poehlein A."/>
            <person name="Daniel R."/>
            <person name="Trujillo M."/>
            <person name="Vilcinskas A."/>
        </authorList>
    </citation>
    <scope>NUCLEOTIDE SEQUENCE</scope>
    <source>
        <strain evidence="19">G127AT</strain>
    </source>
</reference>
<evidence type="ECO:0000256" key="9">
    <source>
        <dbReference type="ARBA" id="ARBA00022857"/>
    </source>
</evidence>
<evidence type="ECO:0000256" key="10">
    <source>
        <dbReference type="ARBA" id="ARBA00023002"/>
    </source>
</evidence>
<dbReference type="CDD" id="cd01284">
    <property type="entry name" value="Riboflavin_deaminase-reductase"/>
    <property type="match status" value="1"/>
</dbReference>
<evidence type="ECO:0000256" key="15">
    <source>
        <dbReference type="PIRSR" id="PIRSR006769-1"/>
    </source>
</evidence>
<keyword evidence="11" id="KW-0511">Multifunctional enzyme</keyword>
<dbReference type="Pfam" id="PF01872">
    <property type="entry name" value="RibD_C"/>
    <property type="match status" value="1"/>
</dbReference>
<dbReference type="EC" id="3.5.4.26" evidence="14"/>
<dbReference type="Gene3D" id="3.40.430.10">
    <property type="entry name" value="Dihydrofolate Reductase, subunit A"/>
    <property type="match status" value="2"/>
</dbReference>
<dbReference type="PROSITE" id="PS51747">
    <property type="entry name" value="CYT_DCMP_DEAMINASES_2"/>
    <property type="match status" value="1"/>
</dbReference>
<evidence type="ECO:0000256" key="5">
    <source>
        <dbReference type="ARBA" id="ARBA00007417"/>
    </source>
</evidence>
<evidence type="ECO:0000313" key="19">
    <source>
        <dbReference type="EMBL" id="QTX06144.1"/>
    </source>
</evidence>
<keyword evidence="6 14" id="KW-0686">Riboflavin biosynthesis</keyword>
<feature type="active site" description="Proton donor" evidence="15">
    <location>
        <position position="46"/>
    </location>
</feature>
<protein>
    <recommendedName>
        <fullName evidence="14">Riboflavin biosynthesis protein RibD</fullName>
    </recommendedName>
    <domain>
        <recommendedName>
            <fullName evidence="14">Diaminohydroxyphosphoribosylaminopyrimidine deaminase</fullName>
            <shortName evidence="14">DRAP deaminase</shortName>
            <ecNumber evidence="14">3.5.4.26</ecNumber>
        </recommendedName>
        <alternativeName>
            <fullName evidence="14">Riboflavin-specific deaminase</fullName>
        </alternativeName>
    </domain>
    <domain>
        <recommendedName>
            <fullName evidence="14">5-amino-6-(5-phosphoribosylamino)uracil reductase</fullName>
            <ecNumber evidence="14">1.1.1.193</ecNumber>
        </recommendedName>
        <alternativeName>
            <fullName evidence="14">HTP reductase</fullName>
        </alternativeName>
    </domain>
</protein>
<evidence type="ECO:0000256" key="3">
    <source>
        <dbReference type="ARBA" id="ARBA00004910"/>
    </source>
</evidence>
<keyword evidence="7 14" id="KW-0479">Metal-binding</keyword>
<dbReference type="Gene3D" id="3.40.140.10">
    <property type="entry name" value="Cytidine Deaminase, domain 2"/>
    <property type="match status" value="1"/>
</dbReference>
<sequence length="335" mass="34324">MRRALELAARGPARGVNPRVGCVILSPAGETLAEGWHRGAGTPHAEVAALAGLAPGLAHGATAVVTLEPCDHTGRTGPCSRALIEAGIGRVVYGVDDPGRASSGGARRLRGAGVDVEGGLLAAEITDFLADWLFTARAGRPRVTVKWASTLDGRIAAADGSSRWITGPEARADVHLRRSLADAIAVGTGTVLADDPALTARDAEGGLLAEQPVPVVFGRREVPAGAALGNHPHEPVRLTGADLDADLAELGERGIRTLFVEGGPTLASAIVAAGLADELLVYLAPALLGGPRLAIGELGIGHIDGALRYELAEVDRLGRDLRIIARPAAADREGI</sequence>
<evidence type="ECO:0000256" key="17">
    <source>
        <dbReference type="PIRSR" id="PIRSR006769-3"/>
    </source>
</evidence>
<dbReference type="Proteomes" id="UP000671914">
    <property type="component" value="Chromosome"/>
</dbReference>
<keyword evidence="9 14" id="KW-0521">NADP</keyword>
<feature type="binding site" evidence="17">
    <location>
        <position position="79"/>
    </location>
    <ligand>
        <name>Zn(2+)</name>
        <dbReference type="ChEBI" id="CHEBI:29105"/>
        <note>catalytic</note>
    </ligand>
</feature>
<evidence type="ECO:0000256" key="14">
    <source>
        <dbReference type="PIRNR" id="PIRNR006769"/>
    </source>
</evidence>
<organism evidence="19 20">
    <name type="scientific">Agromyces archimandritae</name>
    <dbReference type="NCBI Taxonomy" id="2781962"/>
    <lineage>
        <taxon>Bacteria</taxon>
        <taxon>Bacillati</taxon>
        <taxon>Actinomycetota</taxon>
        <taxon>Actinomycetes</taxon>
        <taxon>Micrococcales</taxon>
        <taxon>Microbacteriaceae</taxon>
        <taxon>Agromyces</taxon>
    </lineage>
</organism>
<dbReference type="InterPro" id="IPR016192">
    <property type="entry name" value="APOBEC/CMP_deaminase_Zn-bd"/>
</dbReference>
<feature type="binding site" evidence="16">
    <location>
        <position position="261"/>
    </location>
    <ligand>
        <name>substrate</name>
    </ligand>
</feature>
<dbReference type="GO" id="GO:0008835">
    <property type="term" value="F:diaminohydroxyphosphoribosylaminopyrimidine deaminase activity"/>
    <property type="evidence" value="ECO:0007669"/>
    <property type="project" value="UniProtKB-EC"/>
</dbReference>
<keyword evidence="10 14" id="KW-0560">Oxidoreductase</keyword>
<comment type="similarity">
    <text evidence="5 14">In the C-terminal section; belongs to the HTP reductase family.</text>
</comment>
<name>A0A975FPY9_9MICO</name>
<comment type="catalytic activity">
    <reaction evidence="12 14">
        <text>5-amino-6-(5-phospho-D-ribitylamino)uracil + NADP(+) = 5-amino-6-(5-phospho-D-ribosylamino)uracil + NADPH + H(+)</text>
        <dbReference type="Rhea" id="RHEA:17845"/>
        <dbReference type="ChEBI" id="CHEBI:15378"/>
        <dbReference type="ChEBI" id="CHEBI:57783"/>
        <dbReference type="ChEBI" id="CHEBI:58349"/>
        <dbReference type="ChEBI" id="CHEBI:58421"/>
        <dbReference type="ChEBI" id="CHEBI:58453"/>
        <dbReference type="EC" id="1.1.1.193"/>
    </reaction>
</comment>
<dbReference type="EC" id="1.1.1.193" evidence="14"/>
<evidence type="ECO:0000256" key="12">
    <source>
        <dbReference type="ARBA" id="ARBA00049861"/>
    </source>
</evidence>
<evidence type="ECO:0000256" key="16">
    <source>
        <dbReference type="PIRSR" id="PIRSR006769-2"/>
    </source>
</evidence>
<dbReference type="InterPro" id="IPR004794">
    <property type="entry name" value="Eubact_RibD"/>
</dbReference>
<feature type="binding site" evidence="16">
    <location>
        <position position="164"/>
    </location>
    <ligand>
        <name>NADP(+)</name>
        <dbReference type="ChEBI" id="CHEBI:58349"/>
    </ligand>
</feature>
<evidence type="ECO:0000256" key="4">
    <source>
        <dbReference type="ARBA" id="ARBA00005259"/>
    </source>
</evidence>
<dbReference type="GO" id="GO:0008270">
    <property type="term" value="F:zinc ion binding"/>
    <property type="evidence" value="ECO:0007669"/>
    <property type="project" value="InterPro"/>
</dbReference>
<dbReference type="GO" id="GO:0008703">
    <property type="term" value="F:5-amino-6-(5-phosphoribosylamino)uracil reductase activity"/>
    <property type="evidence" value="ECO:0007669"/>
    <property type="project" value="UniProtKB-EC"/>
</dbReference>
<evidence type="ECO:0000256" key="11">
    <source>
        <dbReference type="ARBA" id="ARBA00023268"/>
    </source>
</evidence>
<feature type="domain" description="CMP/dCMP-type deaminase" evidence="18">
    <location>
        <begin position="1"/>
        <end position="116"/>
    </location>
</feature>
<feature type="binding site" evidence="16">
    <location>
        <position position="198"/>
    </location>
    <ligand>
        <name>substrate</name>
    </ligand>
</feature>
<keyword evidence="14 19" id="KW-0378">Hydrolase</keyword>
<comment type="pathway">
    <text evidence="3 14">Cofactor biosynthesis; riboflavin biosynthesis; 5-amino-6-(D-ribitylamino)uracil from GTP: step 3/4.</text>
</comment>
<dbReference type="SUPFAM" id="SSF53927">
    <property type="entry name" value="Cytidine deaminase-like"/>
    <property type="match status" value="1"/>
</dbReference>
<dbReference type="InterPro" id="IPR024072">
    <property type="entry name" value="DHFR-like_dom_sf"/>
</dbReference>
<dbReference type="InterPro" id="IPR002125">
    <property type="entry name" value="CMP_dCMP_dom"/>
</dbReference>
<comment type="similarity">
    <text evidence="4 14">In the N-terminal section; belongs to the cytidine and deoxycytidylate deaminase family.</text>
</comment>
<feature type="binding site" evidence="16">
    <location>
        <position position="178"/>
    </location>
    <ligand>
        <name>substrate</name>
    </ligand>
</feature>
<dbReference type="PIRSF" id="PIRSF006769">
    <property type="entry name" value="RibD"/>
    <property type="match status" value="1"/>
</dbReference>
<feature type="binding site" evidence="16">
    <location>
        <position position="201"/>
    </location>
    <ligand>
        <name>substrate</name>
    </ligand>
</feature>
<dbReference type="SUPFAM" id="SSF53597">
    <property type="entry name" value="Dihydrofolate reductase-like"/>
    <property type="match status" value="1"/>
</dbReference>
<gene>
    <name evidence="19" type="primary">ribD</name>
    <name evidence="19" type="ORF">G127AT_03670</name>
</gene>
<feature type="binding site" evidence="16">
    <location>
        <position position="148"/>
    </location>
    <ligand>
        <name>NADP(+)</name>
        <dbReference type="ChEBI" id="CHEBI:58349"/>
    </ligand>
</feature>
<comment type="pathway">
    <text evidence="2 14">Cofactor biosynthesis; riboflavin biosynthesis; 5-amino-6-(D-ribitylamino)uracil from GTP: step 2/4.</text>
</comment>
<dbReference type="EMBL" id="CP071696">
    <property type="protein sequence ID" value="QTX06144.1"/>
    <property type="molecule type" value="Genomic_DNA"/>
</dbReference>
<evidence type="ECO:0000313" key="20">
    <source>
        <dbReference type="Proteomes" id="UP000671914"/>
    </source>
</evidence>
<dbReference type="InterPro" id="IPR050765">
    <property type="entry name" value="Riboflavin_Biosynth_HTPR"/>
</dbReference>
<feature type="binding site" evidence="17">
    <location>
        <position position="44"/>
    </location>
    <ligand>
        <name>Zn(2+)</name>
        <dbReference type="ChEBI" id="CHEBI:29105"/>
        <note>catalytic</note>
    </ligand>
</feature>
<dbReference type="AlphaFoldDB" id="A0A975FPY9"/>